<dbReference type="Gene3D" id="2.40.160.20">
    <property type="match status" value="1"/>
</dbReference>
<dbReference type="InterPro" id="IPR027385">
    <property type="entry name" value="Beta-barrel_OMP"/>
</dbReference>
<proteinExistence type="predicted"/>
<accession>A0ABT3CXY8</accession>
<dbReference type="EMBL" id="JAOYOD010000001">
    <property type="protein sequence ID" value="MCV9388399.1"/>
    <property type="molecule type" value="Genomic_DNA"/>
</dbReference>
<keyword evidence="1" id="KW-0732">Signal</keyword>
<evidence type="ECO:0000256" key="1">
    <source>
        <dbReference type="ARBA" id="ARBA00022729"/>
    </source>
</evidence>
<evidence type="ECO:0000313" key="4">
    <source>
        <dbReference type="Proteomes" id="UP001300692"/>
    </source>
</evidence>
<dbReference type="Proteomes" id="UP001300692">
    <property type="component" value="Unassembled WGS sequence"/>
</dbReference>
<dbReference type="InterPro" id="IPR011250">
    <property type="entry name" value="OMP/PagP_B-barrel"/>
</dbReference>
<reference evidence="3 4" key="1">
    <citation type="submission" date="2022-10" db="EMBL/GenBank/DDBJ databases">
        <title>Comparative genomics and taxonomic characterization of three novel marine species of genus Reichenbachiella exhibiting antioxidant and polysaccharide degradation activities.</title>
        <authorList>
            <person name="Muhammad N."/>
            <person name="Lee Y.-J."/>
            <person name="Ko J."/>
            <person name="Kim S.-G."/>
        </authorList>
    </citation>
    <scope>NUCLEOTIDE SEQUENCE [LARGE SCALE GENOMIC DNA]</scope>
    <source>
        <strain evidence="3 4">ABR2-5</strain>
    </source>
</reference>
<keyword evidence="4" id="KW-1185">Reference proteome</keyword>
<dbReference type="SUPFAM" id="SSF56925">
    <property type="entry name" value="OMPA-like"/>
    <property type="match status" value="1"/>
</dbReference>
<sequence>MKTYLIALLLVITTTIIHGQALESSAYGGYMFSGKAKFYDGEIDVKNGPVWGLTLGYDTGLGTQIQFLYNNTFTVTETIEYGSNINYHKFDLMIQHFHLGVEKSMAYDQLIRPFGSFGMGLTSYNPQSNEFNNQMRFSIGLGGGIKIFPTDRIGFKAQAKLFMPLLFNGAGIYCGTGGCGGGSSFRIPIIHAELSGGVVFRLEKDE</sequence>
<name>A0ABT3CXY8_9BACT</name>
<dbReference type="RefSeq" id="WP_264139264.1">
    <property type="nucleotide sequence ID" value="NZ_JAOYOD010000001.1"/>
</dbReference>
<feature type="domain" description="Outer membrane protein beta-barrel" evidence="2">
    <location>
        <begin position="20"/>
        <end position="158"/>
    </location>
</feature>
<dbReference type="Pfam" id="PF13505">
    <property type="entry name" value="OMP_b-brl"/>
    <property type="match status" value="1"/>
</dbReference>
<evidence type="ECO:0000313" key="3">
    <source>
        <dbReference type="EMBL" id="MCV9388399.1"/>
    </source>
</evidence>
<protein>
    <submittedName>
        <fullName evidence="3">Porin family protein</fullName>
    </submittedName>
</protein>
<evidence type="ECO:0000259" key="2">
    <source>
        <dbReference type="Pfam" id="PF13505"/>
    </source>
</evidence>
<gene>
    <name evidence="3" type="ORF">N7U62_17075</name>
</gene>
<comment type="caution">
    <text evidence="3">The sequence shown here is derived from an EMBL/GenBank/DDBJ whole genome shotgun (WGS) entry which is preliminary data.</text>
</comment>
<organism evidence="3 4">
    <name type="scientific">Reichenbachiella ulvae</name>
    <dbReference type="NCBI Taxonomy" id="2980104"/>
    <lineage>
        <taxon>Bacteria</taxon>
        <taxon>Pseudomonadati</taxon>
        <taxon>Bacteroidota</taxon>
        <taxon>Cytophagia</taxon>
        <taxon>Cytophagales</taxon>
        <taxon>Reichenbachiellaceae</taxon>
        <taxon>Reichenbachiella</taxon>
    </lineage>
</organism>